<proteinExistence type="predicted"/>
<dbReference type="OrthoDB" id="5874582at2759"/>
<name>A0A183F5P4_HELPZ</name>
<dbReference type="EMBL" id="UZAH01001640">
    <property type="protein sequence ID" value="VDO19869.1"/>
    <property type="molecule type" value="Genomic_DNA"/>
</dbReference>
<dbReference type="WBParaSite" id="HPBE_0000148601-mRNA-1">
    <property type="protein sequence ID" value="HPBE_0000148601-mRNA-1"/>
    <property type="gene ID" value="HPBE_0000148601"/>
</dbReference>
<dbReference type="AlphaFoldDB" id="A0A183F5P4"/>
<evidence type="ECO:0000313" key="1">
    <source>
        <dbReference type="EMBL" id="VDO19869.1"/>
    </source>
</evidence>
<reference evidence="1 2" key="1">
    <citation type="submission" date="2018-11" db="EMBL/GenBank/DDBJ databases">
        <authorList>
            <consortium name="Pathogen Informatics"/>
        </authorList>
    </citation>
    <scope>NUCLEOTIDE SEQUENCE [LARGE SCALE GENOMIC DNA]</scope>
</reference>
<protein>
    <submittedName>
        <fullName evidence="3">DUF3825 domain-containing protein</fullName>
    </submittedName>
</protein>
<accession>A0A3P7TI30</accession>
<sequence length="307" mass="34988">MKRHPPVNDPGYRRDGDVCDFRAAFEGSREAIQVPPSICNFRLSEVRREELLRAEARPNVSTAIRFSHSPVSQEAQWYLVNAVRNVLPAHPAESILPLSVFKLTAEDEEWIHDRETDFANYNLHPHTARRRMGKLFNVACAALSATNFQSDDKRTRRLTAFVPSMAAYPIRLQIRVPQMSAESGWTRQRPAQVWIVDSRNVSSMVIARTEFTYATRTLHVELHATPRSHPALVRAIERSSDVSHGTRRVNICITLDRAPSGTDPVFDLLAEETLFAKLRPSTNCHANTVFEWMYGSLRSRQFPDPIE</sequence>
<evidence type="ECO:0000313" key="2">
    <source>
        <dbReference type="Proteomes" id="UP000050761"/>
    </source>
</evidence>
<accession>A0A183F5P4</accession>
<keyword evidence="2" id="KW-1185">Reference proteome</keyword>
<evidence type="ECO:0000313" key="3">
    <source>
        <dbReference type="WBParaSite" id="HPBE_0000148601-mRNA-1"/>
    </source>
</evidence>
<dbReference type="Proteomes" id="UP000050761">
    <property type="component" value="Unassembled WGS sequence"/>
</dbReference>
<gene>
    <name evidence="1" type="ORF">HPBE_LOCUS1487</name>
</gene>
<organism evidence="2 3">
    <name type="scientific">Heligmosomoides polygyrus</name>
    <name type="common">Parasitic roundworm</name>
    <dbReference type="NCBI Taxonomy" id="6339"/>
    <lineage>
        <taxon>Eukaryota</taxon>
        <taxon>Metazoa</taxon>
        <taxon>Ecdysozoa</taxon>
        <taxon>Nematoda</taxon>
        <taxon>Chromadorea</taxon>
        <taxon>Rhabditida</taxon>
        <taxon>Rhabditina</taxon>
        <taxon>Rhabditomorpha</taxon>
        <taxon>Strongyloidea</taxon>
        <taxon>Heligmosomidae</taxon>
        <taxon>Heligmosomoides</taxon>
    </lineage>
</organism>
<reference evidence="3" key="2">
    <citation type="submission" date="2019-09" db="UniProtKB">
        <authorList>
            <consortium name="WormBaseParasite"/>
        </authorList>
    </citation>
    <scope>IDENTIFICATION</scope>
</reference>